<feature type="region of interest" description="Disordered" evidence="1">
    <location>
        <begin position="51"/>
        <end position="84"/>
    </location>
</feature>
<evidence type="ECO:0000313" key="3">
    <source>
        <dbReference type="WBParaSite" id="PSAMB.scaffold1373size32454.g12907.t1"/>
    </source>
</evidence>
<keyword evidence="2" id="KW-1185">Reference proteome</keyword>
<dbReference type="AlphaFoldDB" id="A0A914V142"/>
<feature type="compositionally biased region" description="Polar residues" evidence="1">
    <location>
        <begin position="73"/>
        <end position="82"/>
    </location>
</feature>
<dbReference type="WBParaSite" id="PSAMB.scaffold1373size32454.g12907.t1">
    <property type="protein sequence ID" value="PSAMB.scaffold1373size32454.g12907.t1"/>
    <property type="gene ID" value="PSAMB.scaffold1373size32454.g12907"/>
</dbReference>
<protein>
    <submittedName>
        <fullName evidence="3">Uncharacterized protein</fullName>
    </submittedName>
</protein>
<name>A0A914V142_9BILA</name>
<feature type="region of interest" description="Disordered" evidence="1">
    <location>
        <begin position="96"/>
        <end position="123"/>
    </location>
</feature>
<feature type="compositionally biased region" description="Low complexity" evidence="1">
    <location>
        <begin position="52"/>
        <end position="67"/>
    </location>
</feature>
<evidence type="ECO:0000256" key="1">
    <source>
        <dbReference type="SAM" id="MobiDB-lite"/>
    </source>
</evidence>
<evidence type="ECO:0000313" key="2">
    <source>
        <dbReference type="Proteomes" id="UP000887566"/>
    </source>
</evidence>
<sequence length="294" mass="32225">MNGVHSTRSTSLVTGDGLPSKALMAAQPHRHSAGELEDALNIDWDRLQLPQRSNASSSSESVRSGGESYIGSRRSSGTNAQQRDVALILTEDDNIERQRKLNGEAGNKRNGQTSDGNSSTAGIQQTGNVVEVYEGIFVNMGFVNQEEVELIAEKQRKLKQNVELPLSMRKASLEASLRLSSGAEGRSRYTLDNKFTSVVDKTKEQANAATQINKTTSMPEIKESLAVELSDDCLPLPIVHSLRTAPTNIAFSSLYSNPLRYTTKSPRMTRKEAVDAQMDVESYAFSQLASIGWW</sequence>
<feature type="compositionally biased region" description="Polar residues" evidence="1">
    <location>
        <begin position="109"/>
        <end position="123"/>
    </location>
</feature>
<proteinExistence type="predicted"/>
<reference evidence="3" key="1">
    <citation type="submission" date="2022-11" db="UniProtKB">
        <authorList>
            <consortium name="WormBaseParasite"/>
        </authorList>
    </citation>
    <scope>IDENTIFICATION</scope>
</reference>
<accession>A0A914V142</accession>
<dbReference type="Proteomes" id="UP000887566">
    <property type="component" value="Unplaced"/>
</dbReference>
<organism evidence="2 3">
    <name type="scientific">Plectus sambesii</name>
    <dbReference type="NCBI Taxonomy" id="2011161"/>
    <lineage>
        <taxon>Eukaryota</taxon>
        <taxon>Metazoa</taxon>
        <taxon>Ecdysozoa</taxon>
        <taxon>Nematoda</taxon>
        <taxon>Chromadorea</taxon>
        <taxon>Plectida</taxon>
        <taxon>Plectina</taxon>
        <taxon>Plectoidea</taxon>
        <taxon>Plectidae</taxon>
        <taxon>Plectus</taxon>
    </lineage>
</organism>